<evidence type="ECO:0000256" key="11">
    <source>
        <dbReference type="RuleBase" id="RU368034"/>
    </source>
</evidence>
<feature type="transmembrane region" description="Helical" evidence="11">
    <location>
        <begin position="26"/>
        <end position="45"/>
    </location>
</feature>
<gene>
    <name evidence="12" type="ORF">FOB60_000665</name>
</gene>
<keyword evidence="8 11" id="KW-1133">Transmembrane helix</keyword>
<dbReference type="InterPro" id="IPR009346">
    <property type="entry name" value="GRIM-19"/>
</dbReference>
<keyword evidence="5 11" id="KW-0812">Transmembrane</keyword>
<evidence type="ECO:0000256" key="8">
    <source>
        <dbReference type="ARBA" id="ARBA00022989"/>
    </source>
</evidence>
<keyword evidence="6 11" id="KW-0999">Mitochondrion inner membrane</keyword>
<organism evidence="12 13">
    <name type="scientific">Candida parapsilosis</name>
    <name type="common">Yeast</name>
    <dbReference type="NCBI Taxonomy" id="5480"/>
    <lineage>
        <taxon>Eukaryota</taxon>
        <taxon>Fungi</taxon>
        <taxon>Dikarya</taxon>
        <taxon>Ascomycota</taxon>
        <taxon>Saccharomycotina</taxon>
        <taxon>Pichiomycetes</taxon>
        <taxon>Debaryomycetaceae</taxon>
        <taxon>Candida/Lodderomyces clade</taxon>
        <taxon>Candida</taxon>
    </lineage>
</organism>
<evidence type="ECO:0000256" key="4">
    <source>
        <dbReference type="ARBA" id="ARBA00022660"/>
    </source>
</evidence>
<dbReference type="Pfam" id="PF06212">
    <property type="entry name" value="GRIM-19"/>
    <property type="match status" value="1"/>
</dbReference>
<evidence type="ECO:0000256" key="1">
    <source>
        <dbReference type="ARBA" id="ARBA00004298"/>
    </source>
</evidence>
<dbReference type="Proteomes" id="UP000590412">
    <property type="component" value="Unassembled WGS sequence"/>
</dbReference>
<proteinExistence type="inferred from homology"/>
<evidence type="ECO:0000256" key="9">
    <source>
        <dbReference type="ARBA" id="ARBA00023128"/>
    </source>
</evidence>
<comment type="similarity">
    <text evidence="2 11">Belongs to the complex I NDUFA13 subunit family.</text>
</comment>
<dbReference type="PANTHER" id="PTHR12966">
    <property type="entry name" value="NADH DEHYDROGENASE UBIQUINONE 1 ALPHA SUBCOMPLEX SUBUNIT 13"/>
    <property type="match status" value="1"/>
</dbReference>
<evidence type="ECO:0000256" key="10">
    <source>
        <dbReference type="ARBA" id="ARBA00023136"/>
    </source>
</evidence>
<dbReference type="OrthoDB" id="3308at2759"/>
<sequence>MQDLPPIGGYDPIQWKRNLPTRGFSGTTYFFGILAVMSFGFYRYYQGVNEQRELTREKKWARFHLEPLLLAEEDRNLARRYFAEEERQNLIKESATSDEVKQRLDEELYHDKSKFRFPRYVPGLDPKDV</sequence>
<dbReference type="PANTHER" id="PTHR12966:SF0">
    <property type="entry name" value="NADH DEHYDROGENASE [UBIQUINONE] 1 ALPHA SUBCOMPLEX SUBUNIT 13"/>
    <property type="match status" value="1"/>
</dbReference>
<keyword evidence="3 11" id="KW-0813">Transport</keyword>
<keyword evidence="9 11" id="KW-0496">Mitochondrion</keyword>
<keyword evidence="10 11" id="KW-0472">Membrane</keyword>
<dbReference type="AlphaFoldDB" id="A0A8X7NSY3"/>
<dbReference type="EMBL" id="JABWAB010000001">
    <property type="protein sequence ID" value="KAF6059083.1"/>
    <property type="molecule type" value="Genomic_DNA"/>
</dbReference>
<comment type="function">
    <text evidence="11">Complex I functions in the transfer of electrons from NADH to the respiratory chain. Accessory subunit of the mitochondrial membrane respiratory chain NADH dehydrogenase (Complex I), that is believed not to be involved in catalysis.</text>
</comment>
<comment type="caution">
    <text evidence="12">The sequence shown here is derived from an EMBL/GenBank/DDBJ whole genome shotgun (WGS) entry which is preliminary data.</text>
</comment>
<keyword evidence="4 11" id="KW-0679">Respiratory chain</keyword>
<evidence type="ECO:0000256" key="7">
    <source>
        <dbReference type="ARBA" id="ARBA00022982"/>
    </source>
</evidence>
<name>A0A8X7NSY3_CANPA</name>
<evidence type="ECO:0000313" key="13">
    <source>
        <dbReference type="Proteomes" id="UP000590412"/>
    </source>
</evidence>
<accession>A0A8X7NSY3</accession>
<evidence type="ECO:0000256" key="2">
    <source>
        <dbReference type="ARBA" id="ARBA00007312"/>
    </source>
</evidence>
<evidence type="ECO:0000313" key="12">
    <source>
        <dbReference type="EMBL" id="KAF6059083.1"/>
    </source>
</evidence>
<evidence type="ECO:0000256" key="6">
    <source>
        <dbReference type="ARBA" id="ARBA00022792"/>
    </source>
</evidence>
<comment type="subcellular location">
    <subcellularLocation>
        <location evidence="1 11">Mitochondrion inner membrane</location>
        <topology evidence="1 11">Single-pass membrane protein</topology>
        <orientation evidence="1 11">Matrix side</orientation>
    </subcellularLocation>
</comment>
<dbReference type="GO" id="GO:0045271">
    <property type="term" value="C:respiratory chain complex I"/>
    <property type="evidence" value="ECO:0007669"/>
    <property type="project" value="UniProtKB-UniRule"/>
</dbReference>
<evidence type="ECO:0000256" key="5">
    <source>
        <dbReference type="ARBA" id="ARBA00022692"/>
    </source>
</evidence>
<protein>
    <recommendedName>
        <fullName evidence="11">NADH dehydrogenase [ubiquinone] 1 alpha subcomplex subunit 13</fullName>
    </recommendedName>
</protein>
<dbReference type="GO" id="GO:0005743">
    <property type="term" value="C:mitochondrial inner membrane"/>
    <property type="evidence" value="ECO:0007669"/>
    <property type="project" value="UniProtKB-SubCell"/>
</dbReference>
<keyword evidence="7 11" id="KW-0249">Electron transport</keyword>
<reference evidence="12" key="1">
    <citation type="submission" date="2020-03" db="EMBL/GenBank/DDBJ databases">
        <title>FDA dAtabase for Regulatory Grade micrObial Sequences (FDA-ARGOS): Supporting development and validation of Infectious Disease Dx tests.</title>
        <authorList>
            <person name="Campos J."/>
            <person name="Goldberg B."/>
            <person name="Tallon L."/>
            <person name="Sadzewicz L."/>
            <person name="Vavikolanu K."/>
            <person name="Mehta A."/>
            <person name="Aluvathingal J."/>
            <person name="Nadendla S."/>
            <person name="Nandy P."/>
            <person name="Geyer C."/>
            <person name="Yan Y."/>
            <person name="Sichtig H."/>
        </authorList>
    </citation>
    <scope>NUCLEOTIDE SEQUENCE [LARGE SCALE GENOMIC DNA]</scope>
    <source>
        <strain evidence="12">FDAARGOS_652</strain>
    </source>
</reference>
<evidence type="ECO:0000256" key="3">
    <source>
        <dbReference type="ARBA" id="ARBA00022448"/>
    </source>
</evidence>